<reference evidence="2 3" key="1">
    <citation type="submission" date="2024-02" db="EMBL/GenBank/DDBJ databases">
        <title>Whole genome sequencing and characterization of Corynebacterium isolated from the ocular surface of dry eye disease sufferers.</title>
        <authorList>
            <person name="Naqvi M."/>
        </authorList>
    </citation>
    <scope>NUCLEOTIDE SEQUENCE [LARGE SCALE GENOMIC DNA]</scope>
    <source>
        <strain evidence="2 3">PCRF</strain>
    </source>
</reference>
<evidence type="ECO:0000256" key="1">
    <source>
        <dbReference type="SAM" id="Phobius"/>
    </source>
</evidence>
<keyword evidence="3" id="KW-1185">Reference proteome</keyword>
<organism evidence="2 3">
    <name type="scientific">Corynebacterium mastitidis</name>
    <dbReference type="NCBI Taxonomy" id="161890"/>
    <lineage>
        <taxon>Bacteria</taxon>
        <taxon>Bacillati</taxon>
        <taxon>Actinomycetota</taxon>
        <taxon>Actinomycetes</taxon>
        <taxon>Mycobacteriales</taxon>
        <taxon>Corynebacteriaceae</taxon>
        <taxon>Corynebacterium</taxon>
    </lineage>
</organism>
<dbReference type="RefSeq" id="WP_337889045.1">
    <property type="nucleotide sequence ID" value="NZ_JBAHVI010000001.1"/>
</dbReference>
<feature type="transmembrane region" description="Helical" evidence="1">
    <location>
        <begin position="24"/>
        <end position="46"/>
    </location>
</feature>
<keyword evidence="1" id="KW-0472">Membrane</keyword>
<gene>
    <name evidence="2" type="ORF">V5S96_11145</name>
</gene>
<keyword evidence="1" id="KW-0812">Transmembrane</keyword>
<evidence type="ECO:0000313" key="2">
    <source>
        <dbReference type="EMBL" id="MEJ4100907.1"/>
    </source>
</evidence>
<sequence length="94" mass="9491">MAGTILQMVNLVAAQATEWPPVAAVALAVVAAVALAVVVGVLQVVVHAATPGAITPSMATRLEDAAPTVVEDTVAQEREGLAVAPMGEHENNEV</sequence>
<proteinExistence type="predicted"/>
<comment type="caution">
    <text evidence="2">The sequence shown here is derived from an EMBL/GenBank/DDBJ whole genome shotgun (WGS) entry which is preliminary data.</text>
</comment>
<dbReference type="Proteomes" id="UP001359781">
    <property type="component" value="Unassembled WGS sequence"/>
</dbReference>
<accession>A0ABU8P0V8</accession>
<protein>
    <submittedName>
        <fullName evidence="2">Uncharacterized protein</fullName>
    </submittedName>
</protein>
<keyword evidence="1" id="KW-1133">Transmembrane helix</keyword>
<dbReference type="EMBL" id="JBAHVJ010000014">
    <property type="protein sequence ID" value="MEJ4100907.1"/>
    <property type="molecule type" value="Genomic_DNA"/>
</dbReference>
<evidence type="ECO:0000313" key="3">
    <source>
        <dbReference type="Proteomes" id="UP001359781"/>
    </source>
</evidence>
<name>A0ABU8P0V8_9CORY</name>